<evidence type="ECO:0000313" key="2">
    <source>
        <dbReference type="Proteomes" id="UP000053647"/>
    </source>
</evidence>
<protein>
    <submittedName>
        <fullName evidence="1">Uncharacterized protein</fullName>
    </submittedName>
</protein>
<organism evidence="1 2">
    <name type="scientific">Paxillus involutus ATCC 200175</name>
    <dbReference type="NCBI Taxonomy" id="664439"/>
    <lineage>
        <taxon>Eukaryota</taxon>
        <taxon>Fungi</taxon>
        <taxon>Dikarya</taxon>
        <taxon>Basidiomycota</taxon>
        <taxon>Agaricomycotina</taxon>
        <taxon>Agaricomycetes</taxon>
        <taxon>Agaricomycetidae</taxon>
        <taxon>Boletales</taxon>
        <taxon>Paxilineae</taxon>
        <taxon>Paxillaceae</taxon>
        <taxon>Paxillus</taxon>
    </lineage>
</organism>
<gene>
    <name evidence="1" type="ORF">PAXINDRAFT_32584</name>
</gene>
<proteinExistence type="predicted"/>
<dbReference type="AlphaFoldDB" id="A0A0C9SU01"/>
<dbReference type="HOGENOM" id="CLU_201512_0_0_1"/>
<dbReference type="EMBL" id="KN820715">
    <property type="protein sequence ID" value="KIJ05790.1"/>
    <property type="molecule type" value="Genomic_DNA"/>
</dbReference>
<accession>A0A0C9SU01</accession>
<reference evidence="2" key="2">
    <citation type="submission" date="2015-01" db="EMBL/GenBank/DDBJ databases">
        <title>Evolutionary Origins and Diversification of the Mycorrhizal Mutualists.</title>
        <authorList>
            <consortium name="DOE Joint Genome Institute"/>
            <consortium name="Mycorrhizal Genomics Consortium"/>
            <person name="Kohler A."/>
            <person name="Kuo A."/>
            <person name="Nagy L.G."/>
            <person name="Floudas D."/>
            <person name="Copeland A."/>
            <person name="Barry K.W."/>
            <person name="Cichocki N."/>
            <person name="Veneault-Fourrey C."/>
            <person name="LaButti K."/>
            <person name="Lindquist E.A."/>
            <person name="Lipzen A."/>
            <person name="Lundell T."/>
            <person name="Morin E."/>
            <person name="Murat C."/>
            <person name="Riley R."/>
            <person name="Ohm R."/>
            <person name="Sun H."/>
            <person name="Tunlid A."/>
            <person name="Henrissat B."/>
            <person name="Grigoriev I.V."/>
            <person name="Hibbett D.S."/>
            <person name="Martin F."/>
        </authorList>
    </citation>
    <scope>NUCLEOTIDE SEQUENCE [LARGE SCALE GENOMIC DNA]</scope>
    <source>
        <strain evidence="2">ATCC 200175</strain>
    </source>
</reference>
<dbReference type="OrthoDB" id="2673594at2759"/>
<sequence length="52" mass="6010">AMHAGISEAEALEPRTVEEAWKQADWPRWDEAIKAELKSLDEVHTWDVIPRP</sequence>
<feature type="non-terminal residue" evidence="1">
    <location>
        <position position="1"/>
    </location>
</feature>
<dbReference type="Proteomes" id="UP000053647">
    <property type="component" value="Unassembled WGS sequence"/>
</dbReference>
<name>A0A0C9SU01_PAXIN</name>
<keyword evidence="2" id="KW-1185">Reference proteome</keyword>
<evidence type="ECO:0000313" key="1">
    <source>
        <dbReference type="EMBL" id="KIJ05790.1"/>
    </source>
</evidence>
<reference evidence="1 2" key="1">
    <citation type="submission" date="2014-06" db="EMBL/GenBank/DDBJ databases">
        <authorList>
            <consortium name="DOE Joint Genome Institute"/>
            <person name="Kuo A."/>
            <person name="Kohler A."/>
            <person name="Nagy L.G."/>
            <person name="Floudas D."/>
            <person name="Copeland A."/>
            <person name="Barry K.W."/>
            <person name="Cichocki N."/>
            <person name="Veneault-Fourrey C."/>
            <person name="LaButti K."/>
            <person name="Lindquist E.A."/>
            <person name="Lipzen A."/>
            <person name="Lundell T."/>
            <person name="Morin E."/>
            <person name="Murat C."/>
            <person name="Sun H."/>
            <person name="Tunlid A."/>
            <person name="Henrissat B."/>
            <person name="Grigoriev I.V."/>
            <person name="Hibbett D.S."/>
            <person name="Martin F."/>
            <person name="Nordberg H.P."/>
            <person name="Cantor M.N."/>
            <person name="Hua S.X."/>
        </authorList>
    </citation>
    <scope>NUCLEOTIDE SEQUENCE [LARGE SCALE GENOMIC DNA]</scope>
    <source>
        <strain evidence="1 2">ATCC 200175</strain>
    </source>
</reference>
<feature type="non-terminal residue" evidence="1">
    <location>
        <position position="52"/>
    </location>
</feature>